<evidence type="ECO:0000313" key="1">
    <source>
        <dbReference type="EMBL" id="QKE92532.1"/>
    </source>
</evidence>
<keyword evidence="2" id="KW-1185">Reference proteome</keyword>
<protein>
    <submittedName>
        <fullName evidence="1">PIG-L family deacetylase</fullName>
    </submittedName>
</protein>
<organism evidence="1 2">
    <name type="scientific">Lichenicola cladoniae</name>
    <dbReference type="NCBI Taxonomy" id="1484109"/>
    <lineage>
        <taxon>Bacteria</taxon>
        <taxon>Pseudomonadati</taxon>
        <taxon>Pseudomonadota</taxon>
        <taxon>Alphaproteobacteria</taxon>
        <taxon>Acetobacterales</taxon>
        <taxon>Acetobacteraceae</taxon>
        <taxon>Lichenicola</taxon>
    </lineage>
</organism>
<dbReference type="SUPFAM" id="SSF102588">
    <property type="entry name" value="LmbE-like"/>
    <property type="match status" value="1"/>
</dbReference>
<gene>
    <name evidence="1" type="ORF">HN018_08725</name>
</gene>
<dbReference type="KEGG" id="lck:HN018_08725"/>
<dbReference type="EMBL" id="CP053708">
    <property type="protein sequence ID" value="QKE92532.1"/>
    <property type="molecule type" value="Genomic_DNA"/>
</dbReference>
<dbReference type="Gene3D" id="3.40.50.10320">
    <property type="entry name" value="LmbE-like"/>
    <property type="match status" value="1"/>
</dbReference>
<accession>A0A6M8HVY4</accession>
<dbReference type="InterPro" id="IPR003737">
    <property type="entry name" value="GlcNAc_PI_deacetylase-related"/>
</dbReference>
<reference evidence="1 2" key="1">
    <citation type="journal article" date="2014" name="World J. Microbiol. Biotechnol.">
        <title>Biodiversity and physiological characteristics of Antarctic and Arctic lichens-associated bacteria.</title>
        <authorList>
            <person name="Lee Y.M."/>
            <person name="Kim E.H."/>
            <person name="Lee H.K."/>
            <person name="Hong S.G."/>
        </authorList>
    </citation>
    <scope>NUCLEOTIDE SEQUENCE [LARGE SCALE GENOMIC DNA]</scope>
    <source>
        <strain evidence="1 2">PAMC 26569</strain>
    </source>
</reference>
<dbReference type="Pfam" id="PF02585">
    <property type="entry name" value="PIG-L"/>
    <property type="match status" value="1"/>
</dbReference>
<dbReference type="AlphaFoldDB" id="A0A6M8HVY4"/>
<name>A0A6M8HVY4_9PROT</name>
<dbReference type="Proteomes" id="UP000500767">
    <property type="component" value="Chromosome"/>
</dbReference>
<proteinExistence type="predicted"/>
<sequence>MALAVSPHLDDAVFSCGGTLARLSAAGWRVVVATLFTRSVASPTGFALACQLDKGLPASTDYMALRRDEDAAACSIAGAETRWMDFPEAPHRGYSSAAALFGPVLASDEAGTAVMGTIAGLLAVTTPALVLAPQGIGGHVDHVVTVNALRELPVAVPVLWWRDFPYAARTAEPAEPFAGAMSDLPECAVTIDVARKRRVCSAYATQLGFQFGGPEGLAMALDAAGTIEWFRIEAAPGQDHALAAILEPAT</sequence>
<dbReference type="InterPro" id="IPR024078">
    <property type="entry name" value="LmbE-like_dom_sf"/>
</dbReference>
<evidence type="ECO:0000313" key="2">
    <source>
        <dbReference type="Proteomes" id="UP000500767"/>
    </source>
</evidence>